<dbReference type="SUPFAM" id="SSF48403">
    <property type="entry name" value="Ankyrin repeat"/>
    <property type="match status" value="2"/>
</dbReference>
<dbReference type="OrthoDB" id="76773at2759"/>
<sequence>MEIKEHVYHWSPTSINNICESGQLKLLEYANEILPDCYFVNTSTDCAATNGHLDILKWLFKHKPDIGCTNAAMDHAAANGHFEVVKYLHVNRKEGCTNYAMDHAAANGHLEIIKYLHENRDEGCTWYAIESAALLKDHKLSVDIFKFLIEHKRIEEISLKTIGNLGLSGNIQLFEYLYREKKLISNIHLGTLNSCCLNGNSEFLDHLLSNETLDFSFLNTKENFDDLENQNNKKLLSISACKSGHVNVLKVIHKHNMIIGDYLLDTVKDGQLDCVKWLFENGFNIHSTHAINNCQSLESVKYFHEITPFKCDKNLADHTANNPDILEFIFENDKPCSTDCAKNACKIGNLDSIKLIHRHYPLSIDIVSCYSNAAINGHLHILKYLESQGYKTSLSIDLLKKVVESGHFEILKYWEKTDLIGSNELPQIASLSLQYGQLEIYEYFKDYETDDIKKKFNSMLKSILTNDMELFNIFDLNEFVSLGYPLHRMFYDIPPNITEKLVKTFGIEIFKLDFMLNCEYRPHDSIKYILSLTKRDNLPIWYTSCCKRGHVHLMDYISTLYPDILDTEIRILYLNKLALLKFTN</sequence>
<dbReference type="Pfam" id="PF13637">
    <property type="entry name" value="Ank_4"/>
    <property type="match status" value="1"/>
</dbReference>
<evidence type="ECO:0008006" key="3">
    <source>
        <dbReference type="Google" id="ProtNLM"/>
    </source>
</evidence>
<dbReference type="PANTHER" id="PTHR46586:SF3">
    <property type="entry name" value="ANKYRIN REPEAT-CONTAINING PROTEIN"/>
    <property type="match status" value="1"/>
</dbReference>
<evidence type="ECO:0000313" key="1">
    <source>
        <dbReference type="EMBL" id="KYQ90786.1"/>
    </source>
</evidence>
<dbReference type="PANTHER" id="PTHR46586">
    <property type="entry name" value="ANKYRIN REPEAT-CONTAINING PROTEIN"/>
    <property type="match status" value="1"/>
</dbReference>
<dbReference type="InterPro" id="IPR052050">
    <property type="entry name" value="SecEffector_AnkRepeat"/>
</dbReference>
<dbReference type="Proteomes" id="UP000076078">
    <property type="component" value="Unassembled WGS sequence"/>
</dbReference>
<dbReference type="AlphaFoldDB" id="A0A151ZA26"/>
<reference evidence="1 2" key="1">
    <citation type="submission" date="2015-12" db="EMBL/GenBank/DDBJ databases">
        <title>Dictyostelia acquired genes for synthesis and detection of signals that induce cell-type specialization by lateral gene transfer from prokaryotes.</title>
        <authorList>
            <person name="Gloeckner G."/>
            <person name="Schaap P."/>
        </authorList>
    </citation>
    <scope>NUCLEOTIDE SEQUENCE [LARGE SCALE GENOMIC DNA]</scope>
    <source>
        <strain evidence="1 2">TK</strain>
    </source>
</reference>
<keyword evidence="2" id="KW-1185">Reference proteome</keyword>
<dbReference type="Gene3D" id="1.25.40.20">
    <property type="entry name" value="Ankyrin repeat-containing domain"/>
    <property type="match status" value="2"/>
</dbReference>
<accession>A0A151ZA26</accession>
<comment type="caution">
    <text evidence="1">The sequence shown here is derived from an EMBL/GenBank/DDBJ whole genome shotgun (WGS) entry which is preliminary data.</text>
</comment>
<proteinExistence type="predicted"/>
<gene>
    <name evidence="1" type="ORF">DLAC_11773</name>
</gene>
<dbReference type="SMART" id="SM00248">
    <property type="entry name" value="ANK"/>
    <property type="match status" value="5"/>
</dbReference>
<protein>
    <recommendedName>
        <fullName evidence="3">Ankyrin repeat-containing protein</fullName>
    </recommendedName>
</protein>
<dbReference type="InParanoid" id="A0A151ZA26"/>
<dbReference type="InterPro" id="IPR036770">
    <property type="entry name" value="Ankyrin_rpt-contain_sf"/>
</dbReference>
<name>A0A151ZA26_TIELA</name>
<evidence type="ECO:0000313" key="2">
    <source>
        <dbReference type="Proteomes" id="UP000076078"/>
    </source>
</evidence>
<organism evidence="1 2">
    <name type="scientific">Tieghemostelium lacteum</name>
    <name type="common">Slime mold</name>
    <name type="synonym">Dictyostelium lacteum</name>
    <dbReference type="NCBI Taxonomy" id="361077"/>
    <lineage>
        <taxon>Eukaryota</taxon>
        <taxon>Amoebozoa</taxon>
        <taxon>Evosea</taxon>
        <taxon>Eumycetozoa</taxon>
        <taxon>Dictyostelia</taxon>
        <taxon>Dictyosteliales</taxon>
        <taxon>Raperosteliaceae</taxon>
        <taxon>Tieghemostelium</taxon>
    </lineage>
</organism>
<dbReference type="InterPro" id="IPR002110">
    <property type="entry name" value="Ankyrin_rpt"/>
</dbReference>
<dbReference type="EMBL" id="LODT01000037">
    <property type="protein sequence ID" value="KYQ90786.1"/>
    <property type="molecule type" value="Genomic_DNA"/>
</dbReference>